<keyword evidence="10 16" id="KW-1133">Transmembrane helix</keyword>
<evidence type="ECO:0000256" key="5">
    <source>
        <dbReference type="ARBA" id="ARBA00022673"/>
    </source>
</evidence>
<evidence type="ECO:0000256" key="9">
    <source>
        <dbReference type="ARBA" id="ARBA00022882"/>
    </source>
</evidence>
<dbReference type="InterPro" id="IPR013608">
    <property type="entry name" value="VWA_N"/>
</dbReference>
<dbReference type="InterPro" id="IPR002035">
    <property type="entry name" value="VWF_A"/>
</dbReference>
<feature type="compositionally biased region" description="Basic and acidic residues" evidence="15">
    <location>
        <begin position="953"/>
        <end position="968"/>
    </location>
</feature>
<feature type="compositionally biased region" description="Low complexity" evidence="15">
    <location>
        <begin position="1002"/>
        <end position="1012"/>
    </location>
</feature>
<evidence type="ECO:0000256" key="10">
    <source>
        <dbReference type="ARBA" id="ARBA00022989"/>
    </source>
</evidence>
<keyword evidence="12 16" id="KW-0472">Membrane</keyword>
<proteinExistence type="predicted"/>
<dbReference type="InterPro" id="IPR004680">
    <property type="entry name" value="Cit_transptr-like_dom"/>
</dbReference>
<feature type="non-terminal residue" evidence="18">
    <location>
        <position position="1202"/>
    </location>
</feature>
<dbReference type="AlphaFoldDB" id="A0AA36C9E1"/>
<dbReference type="PANTHER" id="PTHR10166:SF37">
    <property type="entry name" value="STOLID, ISOFORM H"/>
    <property type="match status" value="1"/>
</dbReference>
<evidence type="ECO:0000313" key="18">
    <source>
        <dbReference type="EMBL" id="CAJ0564811.1"/>
    </source>
</evidence>
<evidence type="ECO:0000313" key="19">
    <source>
        <dbReference type="Proteomes" id="UP001177023"/>
    </source>
</evidence>
<keyword evidence="6 16" id="KW-0812">Transmembrane</keyword>
<evidence type="ECO:0000256" key="7">
    <source>
        <dbReference type="ARBA" id="ARBA00022729"/>
    </source>
</evidence>
<reference evidence="18" key="1">
    <citation type="submission" date="2023-06" db="EMBL/GenBank/DDBJ databases">
        <authorList>
            <person name="Delattre M."/>
        </authorList>
    </citation>
    <scope>NUCLEOTIDE SEQUENCE</scope>
    <source>
        <strain evidence="18">AF72</strain>
    </source>
</reference>
<gene>
    <name evidence="18" type="ORF">MSPICULIGERA_LOCUS3478</name>
</gene>
<keyword evidence="19" id="KW-1185">Reference proteome</keyword>
<feature type="transmembrane region" description="Helical" evidence="16">
    <location>
        <begin position="1102"/>
        <end position="1133"/>
    </location>
</feature>
<keyword evidence="11" id="KW-0406">Ion transport</keyword>
<dbReference type="SUPFAM" id="SSF53300">
    <property type="entry name" value="vWA-like"/>
    <property type="match status" value="1"/>
</dbReference>
<keyword evidence="3" id="KW-0813">Transport</keyword>
<dbReference type="GO" id="GO:0005891">
    <property type="term" value="C:voltage-gated calcium channel complex"/>
    <property type="evidence" value="ECO:0007669"/>
    <property type="project" value="TreeGrafter"/>
</dbReference>
<evidence type="ECO:0000256" key="1">
    <source>
        <dbReference type="ARBA" id="ARBA00004141"/>
    </source>
</evidence>
<dbReference type="Gene3D" id="3.40.50.410">
    <property type="entry name" value="von Willebrand factor, type A domain"/>
    <property type="match status" value="1"/>
</dbReference>
<organism evidence="18 19">
    <name type="scientific">Mesorhabditis spiculigera</name>
    <dbReference type="NCBI Taxonomy" id="96644"/>
    <lineage>
        <taxon>Eukaryota</taxon>
        <taxon>Metazoa</taxon>
        <taxon>Ecdysozoa</taxon>
        <taxon>Nematoda</taxon>
        <taxon>Chromadorea</taxon>
        <taxon>Rhabditida</taxon>
        <taxon>Rhabditina</taxon>
        <taxon>Rhabditomorpha</taxon>
        <taxon>Rhabditoidea</taxon>
        <taxon>Rhabditidae</taxon>
        <taxon>Mesorhabditinae</taxon>
        <taxon>Mesorhabditis</taxon>
    </lineage>
</organism>
<dbReference type="PANTHER" id="PTHR10166">
    <property type="entry name" value="VOLTAGE-DEPENDENT CALCIUM CHANNEL SUBUNIT ALPHA-2/DELTA-RELATED"/>
    <property type="match status" value="1"/>
</dbReference>
<evidence type="ECO:0000259" key="17">
    <source>
        <dbReference type="PROSITE" id="PS50234"/>
    </source>
</evidence>
<feature type="transmembrane region" description="Helical" evidence="16">
    <location>
        <begin position="1061"/>
        <end position="1079"/>
    </location>
</feature>
<feature type="transmembrane region" description="Helical" evidence="16">
    <location>
        <begin position="837"/>
        <end position="854"/>
    </location>
</feature>
<dbReference type="Pfam" id="PF08399">
    <property type="entry name" value="VWA_N"/>
    <property type="match status" value="1"/>
</dbReference>
<evidence type="ECO:0000256" key="4">
    <source>
        <dbReference type="ARBA" id="ARBA00022568"/>
    </source>
</evidence>
<dbReference type="SMART" id="SM00327">
    <property type="entry name" value="VWA"/>
    <property type="match status" value="1"/>
</dbReference>
<feature type="compositionally biased region" description="Polar residues" evidence="15">
    <location>
        <begin position="974"/>
        <end position="985"/>
    </location>
</feature>
<dbReference type="Pfam" id="PF03600">
    <property type="entry name" value="CitMHS"/>
    <property type="match status" value="1"/>
</dbReference>
<evidence type="ECO:0000256" key="3">
    <source>
        <dbReference type="ARBA" id="ARBA00022448"/>
    </source>
</evidence>
<evidence type="ECO:0000256" key="11">
    <source>
        <dbReference type="ARBA" id="ARBA00023065"/>
    </source>
</evidence>
<feature type="transmembrane region" description="Helical" evidence="16">
    <location>
        <begin position="1018"/>
        <end position="1034"/>
    </location>
</feature>
<feature type="non-terminal residue" evidence="18">
    <location>
        <position position="1"/>
    </location>
</feature>
<feature type="compositionally biased region" description="Basic and acidic residues" evidence="15">
    <location>
        <begin position="930"/>
        <end position="942"/>
    </location>
</feature>
<evidence type="ECO:0000256" key="6">
    <source>
        <dbReference type="ARBA" id="ARBA00022692"/>
    </source>
</evidence>
<evidence type="ECO:0000256" key="13">
    <source>
        <dbReference type="ARBA" id="ARBA00023180"/>
    </source>
</evidence>
<accession>A0AA36C9E1</accession>
<keyword evidence="9" id="KW-0851">Voltage-gated channel</keyword>
<dbReference type="Gene3D" id="3.30.450.20">
    <property type="entry name" value="PAS domain"/>
    <property type="match status" value="1"/>
</dbReference>
<keyword evidence="14" id="KW-0407">Ion channel</keyword>
<evidence type="ECO:0000256" key="2">
    <source>
        <dbReference type="ARBA" id="ARBA00004479"/>
    </source>
</evidence>
<comment type="subcellular location">
    <subcellularLocation>
        <location evidence="1">Membrane</location>
        <topology evidence="1">Multi-pass membrane protein</topology>
    </subcellularLocation>
    <subcellularLocation>
        <location evidence="2">Membrane</location>
        <topology evidence="2">Single-pass type I membrane protein</topology>
    </subcellularLocation>
</comment>
<dbReference type="InterPro" id="IPR036465">
    <property type="entry name" value="vWFA_dom_sf"/>
</dbReference>
<evidence type="ECO:0000256" key="12">
    <source>
        <dbReference type="ARBA" id="ARBA00023136"/>
    </source>
</evidence>
<feature type="transmembrane region" description="Helical" evidence="16">
    <location>
        <begin position="1145"/>
        <end position="1168"/>
    </location>
</feature>
<dbReference type="Pfam" id="PF13768">
    <property type="entry name" value="VWA_3"/>
    <property type="match status" value="1"/>
</dbReference>
<dbReference type="Proteomes" id="UP001177023">
    <property type="component" value="Unassembled WGS sequence"/>
</dbReference>
<keyword evidence="5" id="KW-0107">Calcium channel</keyword>
<sequence length="1202" mass="137327">PELLNKIHWSDIDQVYRSNREGTRDLAFQLFCSESGFMRYFPAAPWYWDHETDRDVLDLFDCRNSEWYINGATCSKNVLIMLDMSGSMLGQRYEIAKQTTEAILETLSHNDYFNILPFAANPQFLDEECSKQHPMLQATMRNKKYLRALMNNITSEGKAEYDAAIEKAFATLKGLGNTEGITSEYGCESVLALITDGAPEDYHEIFQRYNPKGEIRVFTFLIGEEAIDFEQVRNMACQNRGYMVHIQNMADVEEKIQNYIRVMSRPLGAHDKDIDEKSQVWSGVYRERLYLPRRERFADPAPLTNQSFAQMNRMAAKRKIHMKKAEARSRMFVTTVSYPVLLNKTFMGVAAVNIPLTELGQLAHPTEIGGNSYYFMLDYNGFIMFHPQLRPIDMRTKLHKQNYNNMELLELEVGQNGMMHNVVLNCDNSKPPTLDVLFASDMVCIKDSDFVLGLAVSKGDESRIARRNQNYDYGKVQLSWAEEGHWHIHPYWRYCLLNDTDAGISKEEAFVVYMKQMKKSGKLPELCRARQELPTLHHRNQPKSVEDRYFRRSIRQKDKIVFDINNSSKLWYPMGETKSAYGILENVTLLGQATKAIYKEDALLGVAGLEFDWQHWCVLLDEHGYVVYSNDAATSYKNAYMDLRGGESHLGVFFAHINRVAERAMELLVHRGFYKKYMYYDHQATCLKPKPVTQSGYSLRRPITSIIAYFMRFVNKLLLSAKQLSLFPFFHQFINTAEAFTASFHTAHDGFPCTKETPFYYQQPDDETRSGDLVDGGRAEKPCINTKCAVRMQAHSTKDSMHCYESAHCPLNYPSPVPFIWKSTEHNTTESKCRHDATVMLFITLALGVVVEEVNLHKRIALKMLCWTGTRPNRLLFGFMLITGFMSFFLTDYAATALMLPFAHAVLEAKQHGKQSLQSGVFVDPSKVAKMQEDSHHPDHPVPHLPEQTAPSPDKRRPRTEEGRDQPGLKRAPSNPSAIPSGSDESSPRRNRRLKRRRSHQRSAASAASDASDYMTDATPGIIVLYLMFVWPRYNPWDVRTRTKGEGPEKLLTWSMLQHKLAWSLLFLVGCGFAISTAVKESGLSSQIEDLLKEELSGLDPLLLQLICLLIVVVLTEFVSNSSTASIFVPLFLGAVEYTKQVYSGGLLSVFCVGATMLNMNTWAYWWFNMDEHKWLERAPGNTTLQMPPTPSAHAMSLNGIE</sequence>
<evidence type="ECO:0000256" key="16">
    <source>
        <dbReference type="SAM" id="Phobius"/>
    </source>
</evidence>
<evidence type="ECO:0000256" key="8">
    <source>
        <dbReference type="ARBA" id="ARBA00022837"/>
    </source>
</evidence>
<dbReference type="GO" id="GO:0005245">
    <property type="term" value="F:voltage-gated calcium channel activity"/>
    <property type="evidence" value="ECO:0007669"/>
    <property type="project" value="TreeGrafter"/>
</dbReference>
<evidence type="ECO:0000256" key="14">
    <source>
        <dbReference type="ARBA" id="ARBA00023303"/>
    </source>
</evidence>
<feature type="domain" description="VWFA" evidence="17">
    <location>
        <begin position="77"/>
        <end position="263"/>
    </location>
</feature>
<feature type="region of interest" description="Disordered" evidence="15">
    <location>
        <begin position="930"/>
        <end position="1012"/>
    </location>
</feature>
<dbReference type="InterPro" id="IPR001898">
    <property type="entry name" value="SLC13A/DASS"/>
</dbReference>
<dbReference type="Pfam" id="PF00939">
    <property type="entry name" value="Na_sulph_symp"/>
    <property type="match status" value="1"/>
</dbReference>
<keyword evidence="4" id="KW-0109">Calcium transport</keyword>
<feature type="transmembrane region" description="Helical" evidence="16">
    <location>
        <begin position="875"/>
        <end position="895"/>
    </location>
</feature>
<comment type="caution">
    <text evidence="18">The sequence shown here is derived from an EMBL/GenBank/DDBJ whole genome shotgun (WGS) entry which is preliminary data.</text>
</comment>
<keyword evidence="13" id="KW-0325">Glycoprotein</keyword>
<dbReference type="InterPro" id="IPR051173">
    <property type="entry name" value="Ca_channel_alpha-2/delta"/>
</dbReference>
<keyword evidence="8" id="KW-0106">Calcium</keyword>
<keyword evidence="7" id="KW-0732">Signal</keyword>
<protein>
    <recommendedName>
        <fullName evidence="17">VWFA domain-containing protein</fullName>
    </recommendedName>
</protein>
<name>A0AA36C9E1_9BILA</name>
<dbReference type="EMBL" id="CATQJA010000918">
    <property type="protein sequence ID" value="CAJ0564811.1"/>
    <property type="molecule type" value="Genomic_DNA"/>
</dbReference>
<dbReference type="PROSITE" id="PS50234">
    <property type="entry name" value="VWFA"/>
    <property type="match status" value="1"/>
</dbReference>
<evidence type="ECO:0000256" key="15">
    <source>
        <dbReference type="SAM" id="MobiDB-lite"/>
    </source>
</evidence>
<feature type="compositionally biased region" description="Basic residues" evidence="15">
    <location>
        <begin position="989"/>
        <end position="1001"/>
    </location>
</feature>